<evidence type="ECO:0000256" key="5">
    <source>
        <dbReference type="ARBA" id="ARBA00022842"/>
    </source>
</evidence>
<evidence type="ECO:0000256" key="2">
    <source>
        <dbReference type="ARBA" id="ARBA00022723"/>
    </source>
</evidence>
<accession>A0A1I3ILN3</accession>
<dbReference type="GO" id="GO:0046872">
    <property type="term" value="F:metal ion binding"/>
    <property type="evidence" value="ECO:0007669"/>
    <property type="project" value="UniProtKB-KW"/>
</dbReference>
<dbReference type="SUPFAM" id="SSF52440">
    <property type="entry name" value="PreATP-grasp domain"/>
    <property type="match status" value="1"/>
</dbReference>
<dbReference type="EMBL" id="FOQO01000004">
    <property type="protein sequence ID" value="SFI48747.1"/>
    <property type="molecule type" value="Genomic_DNA"/>
</dbReference>
<proteinExistence type="predicted"/>
<evidence type="ECO:0000259" key="6">
    <source>
        <dbReference type="Pfam" id="PF03738"/>
    </source>
</evidence>
<protein>
    <submittedName>
        <fullName evidence="7">Glutathionylspermidine synthase</fullName>
    </submittedName>
</protein>
<evidence type="ECO:0000256" key="3">
    <source>
        <dbReference type="ARBA" id="ARBA00022741"/>
    </source>
</evidence>
<sequence>MQIKKVRIDPQWQSRLESIGYGYHTTDGIPYWIDDYYYEINNREADLIYKATNELWQRCLDAVEYIIKNRLYAHFHIPPFVIPHIERSWEQDDPAIYGRFDFAYDADRGELKMLEFNADTPTSLFETGIVQWYWKNHYFPELTDQFNSVHEQLIQSWTALKPYLKGSTLHFSCAKESLEDLTNVEYLRDTALQAGIQTKLIYIDDIGWTGNGFVDLEDRPIRSIFKLYPWEWLVREAFGMHITNDPNRAQWIEPSWKMLLSNKAILPVLWELFPNHPYLLASYFNRPAHLKHFVKKPILAREGANVAMYYDGQMIYHTEGEYGEEGYIYQELAKLHREETGFSIIGSWIIGQESCGISFRESDMPITTDKSRFIPHIIRH</sequence>
<feature type="domain" description="Glutathionylspermidine synthase pre-ATP-grasp-like" evidence="6">
    <location>
        <begin position="12"/>
        <end position="378"/>
    </location>
</feature>
<dbReference type="GO" id="GO:0016874">
    <property type="term" value="F:ligase activity"/>
    <property type="evidence" value="ECO:0007669"/>
    <property type="project" value="UniProtKB-KW"/>
</dbReference>
<evidence type="ECO:0000313" key="7">
    <source>
        <dbReference type="EMBL" id="SFI48747.1"/>
    </source>
</evidence>
<name>A0A1I3ILN3_9SPHI</name>
<dbReference type="OrthoDB" id="9765517at2"/>
<gene>
    <name evidence="7" type="ORF">SAMN05444682_104140</name>
</gene>
<organism evidence="7 8">
    <name type="scientific">Parapedobacter indicus</name>
    <dbReference type="NCBI Taxonomy" id="1477437"/>
    <lineage>
        <taxon>Bacteria</taxon>
        <taxon>Pseudomonadati</taxon>
        <taxon>Bacteroidota</taxon>
        <taxon>Sphingobacteriia</taxon>
        <taxon>Sphingobacteriales</taxon>
        <taxon>Sphingobacteriaceae</taxon>
        <taxon>Parapedobacter</taxon>
    </lineage>
</organism>
<dbReference type="Pfam" id="PF03738">
    <property type="entry name" value="GSP_synth"/>
    <property type="match status" value="1"/>
</dbReference>
<keyword evidence="8" id="KW-1185">Reference proteome</keyword>
<keyword evidence="1" id="KW-0436">Ligase</keyword>
<dbReference type="Gene3D" id="3.30.1490.330">
    <property type="match status" value="1"/>
</dbReference>
<evidence type="ECO:0000256" key="4">
    <source>
        <dbReference type="ARBA" id="ARBA00022840"/>
    </source>
</evidence>
<dbReference type="InterPro" id="IPR005494">
    <property type="entry name" value="GSPS_pre-ATP-grasp-like_dom"/>
</dbReference>
<keyword evidence="5" id="KW-0460">Magnesium</keyword>
<dbReference type="InterPro" id="IPR016185">
    <property type="entry name" value="PreATP-grasp_dom_sf"/>
</dbReference>
<dbReference type="STRING" id="1477437.SAMN05444682_104140"/>
<keyword evidence="4" id="KW-0067">ATP-binding</keyword>
<evidence type="ECO:0000256" key="1">
    <source>
        <dbReference type="ARBA" id="ARBA00022598"/>
    </source>
</evidence>
<reference evidence="7 8" key="1">
    <citation type="submission" date="2016-10" db="EMBL/GenBank/DDBJ databases">
        <authorList>
            <person name="de Groot N.N."/>
        </authorList>
    </citation>
    <scope>NUCLEOTIDE SEQUENCE [LARGE SCALE GENOMIC DNA]</scope>
    <source>
        <strain evidence="7 8">RK1</strain>
    </source>
</reference>
<dbReference type="RefSeq" id="WP_090626408.1">
    <property type="nucleotide sequence ID" value="NZ_FOQO01000004.1"/>
</dbReference>
<dbReference type="Proteomes" id="UP000198670">
    <property type="component" value="Unassembled WGS sequence"/>
</dbReference>
<keyword evidence="2" id="KW-0479">Metal-binding</keyword>
<dbReference type="AlphaFoldDB" id="A0A1I3ILN3"/>
<keyword evidence="3" id="KW-0547">Nucleotide-binding</keyword>
<dbReference type="GO" id="GO:0005524">
    <property type="term" value="F:ATP binding"/>
    <property type="evidence" value="ECO:0007669"/>
    <property type="project" value="UniProtKB-KW"/>
</dbReference>
<evidence type="ECO:0000313" key="8">
    <source>
        <dbReference type="Proteomes" id="UP000198670"/>
    </source>
</evidence>
<dbReference type="SUPFAM" id="SSF56059">
    <property type="entry name" value="Glutathione synthetase ATP-binding domain-like"/>
    <property type="match status" value="1"/>
</dbReference>